<proteinExistence type="predicted"/>
<reference evidence="2" key="1">
    <citation type="journal article" date="2020" name="Mol. Plant Microbe Interact.">
        <title>Genome Sequence of the Biocontrol Agent Coniothyrium minitans strain Conio (IMI 134523).</title>
        <authorList>
            <person name="Patel D."/>
            <person name="Shittu T.A."/>
            <person name="Baroncelli R."/>
            <person name="Muthumeenakshi S."/>
            <person name="Osborne T.H."/>
            <person name="Janganan T.K."/>
            <person name="Sreenivasaprasad S."/>
        </authorList>
    </citation>
    <scope>NUCLEOTIDE SEQUENCE</scope>
    <source>
        <strain evidence="2">Conio</strain>
    </source>
</reference>
<feature type="region of interest" description="Disordered" evidence="1">
    <location>
        <begin position="24"/>
        <end position="44"/>
    </location>
</feature>
<sequence length="218" mass="25121">MCSSAVQPHHHNCKLISAAPYRVDVPMPVRKRPKRKDGRPGGTVSLECKEHALKSAATVQVEQERCVRTRVDYPKNPQVENPATSLRNQSQHPQHFLHHHHLPRRLTISSPTGMATRLIYSIWNCISHNTDLHLQTAAFSIICCRTVPQVSQLCHDPLFISVHDRRAPHLVPSPGFCTFPLFWHSRRLENSTIRRSCQSYFANRIFRLDKMNFDPRVE</sequence>
<dbReference type="EMBL" id="WJXW01000002">
    <property type="protein sequence ID" value="KAF9739656.1"/>
    <property type="molecule type" value="Genomic_DNA"/>
</dbReference>
<protein>
    <submittedName>
        <fullName evidence="2">Uncharacterized protein</fullName>
    </submittedName>
</protein>
<dbReference type="Proteomes" id="UP000756921">
    <property type="component" value="Unassembled WGS sequence"/>
</dbReference>
<accession>A0A9P6GPW3</accession>
<feature type="region of interest" description="Disordered" evidence="1">
    <location>
        <begin position="74"/>
        <end position="97"/>
    </location>
</feature>
<evidence type="ECO:0000256" key="1">
    <source>
        <dbReference type="SAM" id="MobiDB-lite"/>
    </source>
</evidence>
<dbReference type="AlphaFoldDB" id="A0A9P6GPW3"/>
<keyword evidence="3" id="KW-1185">Reference proteome</keyword>
<organism evidence="2 3">
    <name type="scientific">Paraphaeosphaeria minitans</name>
    <dbReference type="NCBI Taxonomy" id="565426"/>
    <lineage>
        <taxon>Eukaryota</taxon>
        <taxon>Fungi</taxon>
        <taxon>Dikarya</taxon>
        <taxon>Ascomycota</taxon>
        <taxon>Pezizomycotina</taxon>
        <taxon>Dothideomycetes</taxon>
        <taxon>Pleosporomycetidae</taxon>
        <taxon>Pleosporales</taxon>
        <taxon>Massarineae</taxon>
        <taxon>Didymosphaeriaceae</taxon>
        <taxon>Paraphaeosphaeria</taxon>
    </lineage>
</organism>
<evidence type="ECO:0000313" key="3">
    <source>
        <dbReference type="Proteomes" id="UP000756921"/>
    </source>
</evidence>
<comment type="caution">
    <text evidence="2">The sequence shown here is derived from an EMBL/GenBank/DDBJ whole genome shotgun (WGS) entry which is preliminary data.</text>
</comment>
<dbReference type="OrthoDB" id="10653611at2759"/>
<feature type="compositionally biased region" description="Polar residues" evidence="1">
    <location>
        <begin position="78"/>
        <end position="90"/>
    </location>
</feature>
<gene>
    <name evidence="2" type="ORF">PMIN01_02290</name>
</gene>
<evidence type="ECO:0000313" key="2">
    <source>
        <dbReference type="EMBL" id="KAF9739656.1"/>
    </source>
</evidence>
<name>A0A9P6GPW3_9PLEO</name>